<evidence type="ECO:0000313" key="2">
    <source>
        <dbReference type="EMBL" id="RUP25171.1"/>
    </source>
</evidence>
<proteinExistence type="predicted"/>
<dbReference type="Gene3D" id="3.20.20.80">
    <property type="entry name" value="Glycosidases"/>
    <property type="match status" value="1"/>
</dbReference>
<gene>
    <name evidence="2" type="ORF">BC936DRAFT_138859</name>
</gene>
<dbReference type="Pfam" id="PF00704">
    <property type="entry name" value="Glyco_hydro_18"/>
    <property type="match status" value="1"/>
</dbReference>
<dbReference type="InterPro" id="IPR017853">
    <property type="entry name" value="GH"/>
</dbReference>
<dbReference type="AlphaFoldDB" id="A0A433BG16"/>
<reference evidence="2 3" key="1">
    <citation type="journal article" date="2018" name="New Phytol.">
        <title>Phylogenomics of Endogonaceae and evolution of mycorrhizas within Mucoromycota.</title>
        <authorList>
            <person name="Chang Y."/>
            <person name="Desiro A."/>
            <person name="Na H."/>
            <person name="Sandor L."/>
            <person name="Lipzen A."/>
            <person name="Clum A."/>
            <person name="Barry K."/>
            <person name="Grigoriev I.V."/>
            <person name="Martin F.M."/>
            <person name="Stajich J.E."/>
            <person name="Smith M.E."/>
            <person name="Bonito G."/>
            <person name="Spatafora J.W."/>
        </authorList>
    </citation>
    <scope>NUCLEOTIDE SEQUENCE [LARGE SCALE GENOMIC DNA]</scope>
    <source>
        <strain evidence="2 3">GMNB39</strain>
    </source>
</reference>
<evidence type="ECO:0000259" key="1">
    <source>
        <dbReference type="PROSITE" id="PS51910"/>
    </source>
</evidence>
<comment type="caution">
    <text evidence="2">The sequence shown here is derived from an EMBL/GenBank/DDBJ whole genome shotgun (WGS) entry which is preliminary data.</text>
</comment>
<dbReference type="GO" id="GO:0005975">
    <property type="term" value="P:carbohydrate metabolic process"/>
    <property type="evidence" value="ECO:0007669"/>
    <property type="project" value="InterPro"/>
</dbReference>
<dbReference type="EMBL" id="RBNI01013852">
    <property type="protein sequence ID" value="RUP25171.1"/>
    <property type="molecule type" value="Genomic_DNA"/>
</dbReference>
<accession>A0A433BG16</accession>
<dbReference type="OrthoDB" id="76388at2759"/>
<protein>
    <recommendedName>
        <fullName evidence="1">GH18 domain-containing protein</fullName>
    </recommendedName>
</protein>
<feature type="domain" description="GH18" evidence="1">
    <location>
        <begin position="1"/>
        <end position="59"/>
    </location>
</feature>
<dbReference type="PROSITE" id="PS51910">
    <property type="entry name" value="GH18_2"/>
    <property type="match status" value="1"/>
</dbReference>
<dbReference type="InterPro" id="IPR001223">
    <property type="entry name" value="Glyco_hydro18_cat"/>
</dbReference>
<keyword evidence="3" id="KW-1185">Reference proteome</keyword>
<organism evidence="2 3">
    <name type="scientific">Jimgerdemannia flammicorona</name>
    <dbReference type="NCBI Taxonomy" id="994334"/>
    <lineage>
        <taxon>Eukaryota</taxon>
        <taxon>Fungi</taxon>
        <taxon>Fungi incertae sedis</taxon>
        <taxon>Mucoromycota</taxon>
        <taxon>Mucoromycotina</taxon>
        <taxon>Endogonomycetes</taxon>
        <taxon>Endogonales</taxon>
        <taxon>Endogonaceae</taxon>
        <taxon>Jimgerdemannia</taxon>
    </lineage>
</organism>
<dbReference type="SUPFAM" id="SSF51445">
    <property type="entry name" value="(Trans)glycosidases"/>
    <property type="match status" value="1"/>
</dbReference>
<evidence type="ECO:0000313" key="3">
    <source>
        <dbReference type="Proteomes" id="UP000268093"/>
    </source>
</evidence>
<sequence length="59" mass="6852">MFFAGTAIQPWSFNLTTMMFISYNDPDSLKVKVDYVNAQSLRGVMFWNLIQGVLWHAHL</sequence>
<name>A0A433BG16_9FUNG</name>
<dbReference type="Proteomes" id="UP000268093">
    <property type="component" value="Unassembled WGS sequence"/>
</dbReference>